<keyword evidence="3 5" id="KW-1133">Transmembrane helix</keyword>
<protein>
    <submittedName>
        <fullName evidence="7">Major facilitator superfamily domain-containing protein</fullName>
    </submittedName>
</protein>
<proteinExistence type="predicted"/>
<dbReference type="PROSITE" id="PS50850">
    <property type="entry name" value="MFS"/>
    <property type="match status" value="1"/>
</dbReference>
<reference evidence="7 8" key="1">
    <citation type="submission" date="2020-01" db="EMBL/GenBank/DDBJ databases">
        <authorList>
            <consortium name="DOE Joint Genome Institute"/>
            <person name="Haridas S."/>
            <person name="Albert R."/>
            <person name="Binder M."/>
            <person name="Bloem J."/>
            <person name="Labutti K."/>
            <person name="Salamov A."/>
            <person name="Andreopoulos B."/>
            <person name="Baker S.E."/>
            <person name="Barry K."/>
            <person name="Bills G."/>
            <person name="Bluhm B.H."/>
            <person name="Cannon C."/>
            <person name="Castanera R."/>
            <person name="Culley D.E."/>
            <person name="Daum C."/>
            <person name="Ezra D."/>
            <person name="Gonzalez J.B."/>
            <person name="Henrissat B."/>
            <person name="Kuo A."/>
            <person name="Liang C."/>
            <person name="Lipzen A."/>
            <person name="Lutzoni F."/>
            <person name="Magnuson J."/>
            <person name="Mondo S."/>
            <person name="Nolan M."/>
            <person name="Ohm R."/>
            <person name="Pangilinan J."/>
            <person name="Park H.-J.H."/>
            <person name="Ramirez L."/>
            <person name="Alfaro M."/>
            <person name="Sun H."/>
            <person name="Tritt A."/>
            <person name="Yoshinaga Y."/>
            <person name="Zwiers L.-H.L."/>
            <person name="Turgeon B.G."/>
            <person name="Goodwin S.B."/>
            <person name="Spatafora J.W."/>
            <person name="Crous P.W."/>
            <person name="Grigoriev I.V."/>
        </authorList>
    </citation>
    <scope>NUCLEOTIDE SEQUENCE [LARGE SCALE GENOMIC DNA]</scope>
    <source>
        <strain evidence="7 8">CBS 611.86</strain>
    </source>
</reference>
<dbReference type="EMBL" id="JAADJZ010000012">
    <property type="protein sequence ID" value="KAF2871121.1"/>
    <property type="molecule type" value="Genomic_DNA"/>
</dbReference>
<feature type="transmembrane region" description="Helical" evidence="5">
    <location>
        <begin position="508"/>
        <end position="529"/>
    </location>
</feature>
<feature type="transmembrane region" description="Helical" evidence="5">
    <location>
        <begin position="303"/>
        <end position="326"/>
    </location>
</feature>
<feature type="domain" description="Major facilitator superfamily (MFS) profile" evidence="6">
    <location>
        <begin position="42"/>
        <end position="534"/>
    </location>
</feature>
<feature type="transmembrane region" description="Helical" evidence="5">
    <location>
        <begin position="194"/>
        <end position="216"/>
    </location>
</feature>
<feature type="transmembrane region" description="Helical" evidence="5">
    <location>
        <begin position="39"/>
        <end position="66"/>
    </location>
</feature>
<evidence type="ECO:0000256" key="2">
    <source>
        <dbReference type="ARBA" id="ARBA00022692"/>
    </source>
</evidence>
<keyword evidence="8" id="KW-1185">Reference proteome</keyword>
<dbReference type="InterPro" id="IPR011701">
    <property type="entry name" value="MFS"/>
</dbReference>
<evidence type="ECO:0000313" key="7">
    <source>
        <dbReference type="EMBL" id="KAF2871121.1"/>
    </source>
</evidence>
<feature type="transmembrane region" description="Helical" evidence="5">
    <location>
        <begin position="367"/>
        <end position="388"/>
    </location>
</feature>
<dbReference type="InterPro" id="IPR036259">
    <property type="entry name" value="MFS_trans_sf"/>
</dbReference>
<accession>A0A7C8M970</accession>
<feature type="transmembrane region" description="Helical" evidence="5">
    <location>
        <begin position="338"/>
        <end position="355"/>
    </location>
</feature>
<keyword evidence="2 5" id="KW-0812">Transmembrane</keyword>
<feature type="transmembrane region" description="Helical" evidence="5">
    <location>
        <begin position="167"/>
        <end position="188"/>
    </location>
</feature>
<feature type="transmembrane region" description="Helical" evidence="5">
    <location>
        <begin position="394"/>
        <end position="415"/>
    </location>
</feature>
<feature type="transmembrane region" description="Helical" evidence="5">
    <location>
        <begin position="78"/>
        <end position="96"/>
    </location>
</feature>
<dbReference type="SUPFAM" id="SSF103473">
    <property type="entry name" value="MFS general substrate transporter"/>
    <property type="match status" value="1"/>
</dbReference>
<gene>
    <name evidence="7" type="ORF">BDV95DRAFT_495170</name>
</gene>
<dbReference type="GO" id="GO:0005886">
    <property type="term" value="C:plasma membrane"/>
    <property type="evidence" value="ECO:0007669"/>
    <property type="project" value="TreeGrafter"/>
</dbReference>
<dbReference type="AlphaFoldDB" id="A0A7C8M970"/>
<dbReference type="PANTHER" id="PTHR23501:SF156">
    <property type="entry name" value="TRANSPORTER, PUTATIVE-RELATED"/>
    <property type="match status" value="1"/>
</dbReference>
<evidence type="ECO:0000256" key="4">
    <source>
        <dbReference type="ARBA" id="ARBA00023136"/>
    </source>
</evidence>
<comment type="caution">
    <text evidence="7">The sequence shown here is derived from an EMBL/GenBank/DDBJ whole genome shotgun (WGS) entry which is preliminary data.</text>
</comment>
<keyword evidence="4 5" id="KW-0472">Membrane</keyword>
<sequence>MASTLPATSAKGDEDPEILARVAENEGNVSTTPKKSLSFYLSFLSLSICMLIVSLDVTALTVALPVVAEEFHGTTIEAFWASIAALLAVVIAQPIYTSLSDVLGRKVLLYAGYMFFALGAIVFSTAKNMGTLIAGRALLGWGGGGLQVLSIIILADMTTLKERPFYLALYGIPLAGGSICGPIVGAAFAEFATWRWIGWLCLPIAGFGFLLGFWCLKLRPIDQSFTQQLRHLDWIGMILFAGGCTLFALPLSWAGALYPWSSWRTIVPFIVGFLMLTLLAFYERNPRTPVFPYRIFSNRTAASTLIVAFLHGSVLFPGILYTPLFFQAVHRETPFRSAISMLPICCSIVGFSIIGPMLVQRTRKYRWVLLLGWTLAATGVSLCSLWQVSSPPALSYGLQVLAGSGIGMVITSLPLPMQASVQDANDAGLAVGIMTAIRLFGGVVGLAVSSTLFNQIFASNIARHVPLPDSLKALEDVREAIGFIPLLRSIDPSLVVLLPILETYRKSMVAVFLLMGGLGALGAFGTLFMEELTLENEEMGRQRFDGSSHDLGAG</sequence>
<feature type="transmembrane region" description="Helical" evidence="5">
    <location>
        <begin position="138"/>
        <end position="155"/>
    </location>
</feature>
<dbReference type="Gene3D" id="1.20.1250.20">
    <property type="entry name" value="MFS general substrate transporter like domains"/>
    <property type="match status" value="2"/>
</dbReference>
<feature type="transmembrane region" description="Helical" evidence="5">
    <location>
        <begin position="266"/>
        <end position="282"/>
    </location>
</feature>
<dbReference type="Proteomes" id="UP000481861">
    <property type="component" value="Unassembled WGS sequence"/>
</dbReference>
<evidence type="ECO:0000259" key="6">
    <source>
        <dbReference type="PROSITE" id="PS50850"/>
    </source>
</evidence>
<evidence type="ECO:0000256" key="3">
    <source>
        <dbReference type="ARBA" id="ARBA00022989"/>
    </source>
</evidence>
<dbReference type="OrthoDB" id="4139357at2759"/>
<dbReference type="PANTHER" id="PTHR23501">
    <property type="entry name" value="MAJOR FACILITATOR SUPERFAMILY"/>
    <property type="match status" value="1"/>
</dbReference>
<evidence type="ECO:0000256" key="5">
    <source>
        <dbReference type="SAM" id="Phobius"/>
    </source>
</evidence>
<dbReference type="GO" id="GO:0022857">
    <property type="term" value="F:transmembrane transporter activity"/>
    <property type="evidence" value="ECO:0007669"/>
    <property type="project" value="InterPro"/>
</dbReference>
<evidence type="ECO:0000313" key="8">
    <source>
        <dbReference type="Proteomes" id="UP000481861"/>
    </source>
</evidence>
<feature type="transmembrane region" description="Helical" evidence="5">
    <location>
        <begin position="108"/>
        <end position="126"/>
    </location>
</feature>
<dbReference type="InterPro" id="IPR020846">
    <property type="entry name" value="MFS_dom"/>
</dbReference>
<feature type="transmembrane region" description="Helical" evidence="5">
    <location>
        <begin position="237"/>
        <end position="260"/>
    </location>
</feature>
<comment type="subcellular location">
    <subcellularLocation>
        <location evidence="1">Membrane</location>
        <topology evidence="1">Multi-pass membrane protein</topology>
    </subcellularLocation>
</comment>
<evidence type="ECO:0000256" key="1">
    <source>
        <dbReference type="ARBA" id="ARBA00004141"/>
    </source>
</evidence>
<dbReference type="Pfam" id="PF07690">
    <property type="entry name" value="MFS_1"/>
    <property type="match status" value="1"/>
</dbReference>
<organism evidence="7 8">
    <name type="scientific">Massariosphaeria phaeospora</name>
    <dbReference type="NCBI Taxonomy" id="100035"/>
    <lineage>
        <taxon>Eukaryota</taxon>
        <taxon>Fungi</taxon>
        <taxon>Dikarya</taxon>
        <taxon>Ascomycota</taxon>
        <taxon>Pezizomycotina</taxon>
        <taxon>Dothideomycetes</taxon>
        <taxon>Pleosporomycetidae</taxon>
        <taxon>Pleosporales</taxon>
        <taxon>Pleosporales incertae sedis</taxon>
        <taxon>Massariosphaeria</taxon>
    </lineage>
</organism>
<feature type="transmembrane region" description="Helical" evidence="5">
    <location>
        <begin position="427"/>
        <end position="448"/>
    </location>
</feature>
<name>A0A7C8M970_9PLEO</name>